<name>A0A6N0NX95_9CREN</name>
<sequence length="1066" mass="115557">MSRNAITLLLLFFTFLSITNFIPTGSVHHPLNVHGFNNFFPPSRPNATLAGKYFPGGVSVYNYYSSEPAPMGIADYGIGPNGPFIRTTTQFEGKVTIYNLSAVSSFNTPWVTFQLNVVLNYQYNGNTYALWAQDVAWYNTFNHTVTFEDNVWNMTAPLANVTGVVGNGGIYNSNSSTYYAYGANNLPGSYYQLPLPGTFYLLVNVSVNSLGQPVIYFWYNDGFNWVEYDAVTVANVRLASNVYFMVNGFQYTGDGHYYDAELVMGGPGSGSSAYIFSSSTYLSLFYWNGHNFQGVANAYNFGSDTAETVSHVIDNNYYYLFSGELLAGVTAGNGTLGNLWESNTVSTLTVTTGVQDGYVLVYNDTYPYSPSYEGDAIPFVNGSATLTLFPTNYAILVYNSLGQLIGEANDVLYQGEVTSTPVTQFSLSAPVVLTENSFSFSIPLTIYAYGSVSLSVVAPPGVSYTSPTQTSINGVSTEYLDVTVPGTGTYNLTIIASLFPGFSVERTVEVVTGPPTALVKFSYQVMGLSPPTSPTVTLEFPNGTIMNFVMPISLTVPVGTTYSIQQIIGTSQGIRWALPSMVQGSINGDSSIEATYYEQFLTTFNFEVQGGQGYGNPTVGYNYFGGENHVTAPATVWVDYNSPYSYSQTLPNSNSQERWISYNYSGVVSSPKPVTVLYNYELYVNVISPIPVYALVNGSNVTLSSGWYVEGTSINVENLVYYVNNVERYVIASVSPSGETTVNSPLSLTVNTLKQYFLTVDSSIPVYALVNGSNVTLSSGWYNSGTRIEVENLSYYPSQGEREVIVQLSPSSLTLTSPDVVKVKAITQYYVNLTSDVPVYALVNGSNTTLKPGWYNKGTSIQVENITYYPTADTRYVMVSVLPSESMTLNGPSNVFVNTLKQYFLTVDSSIPVYALVNGSNVTLTSGWYNSGTRIEVENLSYYVSSQERYLPTSISPTSFTVGSPSSVSVSAVKQYLVTINGISSWYDQGSTVTLNAAVPIYEVGKFVGTDNVSPGSTLVVNGPIEETLVESPNYGFLGSVGAVVVVVAVAGVLLTKKKPGKSGNT</sequence>
<keyword evidence="1" id="KW-1133">Transmembrane helix</keyword>
<dbReference type="InterPro" id="IPR007981">
    <property type="entry name" value="Peptidase_A5"/>
</dbReference>
<dbReference type="GeneID" id="55642459"/>
<evidence type="ECO:0000313" key="2">
    <source>
        <dbReference type="EMBL" id="QKR00825.1"/>
    </source>
</evidence>
<evidence type="ECO:0000256" key="1">
    <source>
        <dbReference type="SAM" id="Phobius"/>
    </source>
</evidence>
<dbReference type="KEGG" id="mten:GWK48_10910"/>
<keyword evidence="3" id="KW-1185">Reference proteome</keyword>
<organism evidence="2 3">
    <name type="scientific">Metallosphaera tengchongensis</name>
    <dbReference type="NCBI Taxonomy" id="1532350"/>
    <lineage>
        <taxon>Archaea</taxon>
        <taxon>Thermoproteota</taxon>
        <taxon>Thermoprotei</taxon>
        <taxon>Sulfolobales</taxon>
        <taxon>Sulfolobaceae</taxon>
        <taxon>Metallosphaera</taxon>
    </lineage>
</organism>
<keyword evidence="1" id="KW-0472">Membrane</keyword>
<feature type="transmembrane region" description="Helical" evidence="1">
    <location>
        <begin position="1035"/>
        <end position="1055"/>
    </location>
</feature>
<dbReference type="Pfam" id="PF05317">
    <property type="entry name" value="Thermopsin"/>
    <property type="match status" value="1"/>
</dbReference>
<accession>A0A6N0NX95</accession>
<reference evidence="2 3" key="1">
    <citation type="submission" date="2020-02" db="EMBL/GenBank/DDBJ databases">
        <title>Comparative genome analysis reveals the metabolism and evolution of the thermophilic archaeal genus Metallosphaera.</title>
        <authorList>
            <person name="Jiang C."/>
        </authorList>
    </citation>
    <scope>NUCLEOTIDE SEQUENCE [LARGE SCALE GENOMIC DNA]</scope>
    <source>
        <strain evidence="2 3">Ric-A</strain>
    </source>
</reference>
<evidence type="ECO:0000313" key="3">
    <source>
        <dbReference type="Proteomes" id="UP000509301"/>
    </source>
</evidence>
<gene>
    <name evidence="2" type="ORF">GWK48_10910</name>
</gene>
<dbReference type="EMBL" id="CP049074">
    <property type="protein sequence ID" value="QKR00825.1"/>
    <property type="molecule type" value="Genomic_DNA"/>
</dbReference>
<evidence type="ECO:0008006" key="4">
    <source>
        <dbReference type="Google" id="ProtNLM"/>
    </source>
</evidence>
<keyword evidence="1" id="KW-0812">Transmembrane</keyword>
<dbReference type="OrthoDB" id="36243at2157"/>
<dbReference type="AlphaFoldDB" id="A0A6N0NX95"/>
<protein>
    <recommendedName>
        <fullName evidence="4">Thermopsin</fullName>
    </recommendedName>
</protein>
<proteinExistence type="predicted"/>
<dbReference type="Proteomes" id="UP000509301">
    <property type="component" value="Chromosome"/>
</dbReference>
<dbReference type="RefSeq" id="WP_174632211.1">
    <property type="nucleotide sequence ID" value="NZ_CP049074.1"/>
</dbReference>